<reference evidence="8 9" key="1">
    <citation type="journal article" date="2021" name="Elife">
        <title>Chloroplast acquisition without the gene transfer in kleptoplastic sea slugs, Plakobranchus ocellatus.</title>
        <authorList>
            <person name="Maeda T."/>
            <person name="Takahashi S."/>
            <person name="Yoshida T."/>
            <person name="Shimamura S."/>
            <person name="Takaki Y."/>
            <person name="Nagai Y."/>
            <person name="Toyoda A."/>
            <person name="Suzuki Y."/>
            <person name="Arimoto A."/>
            <person name="Ishii H."/>
            <person name="Satoh N."/>
            <person name="Nishiyama T."/>
            <person name="Hasebe M."/>
            <person name="Maruyama T."/>
            <person name="Minagawa J."/>
            <person name="Obokata J."/>
            <person name="Shigenobu S."/>
        </authorList>
    </citation>
    <scope>NUCLEOTIDE SEQUENCE [LARGE SCALE GENOMIC DNA]</scope>
</reference>
<evidence type="ECO:0000256" key="1">
    <source>
        <dbReference type="ARBA" id="ARBA00004245"/>
    </source>
</evidence>
<protein>
    <submittedName>
        <fullName evidence="8">Clip-associating protein 1</fullName>
    </submittedName>
</protein>
<dbReference type="PANTHER" id="PTHR12609">
    <property type="entry name" value="MICROTUBULE ASSOCIATED PROTEIN XMAP215"/>
    <property type="match status" value="1"/>
</dbReference>
<dbReference type="Gene3D" id="1.25.10.10">
    <property type="entry name" value="Leucine-rich Repeat Variant"/>
    <property type="match status" value="1"/>
</dbReference>
<dbReference type="SMART" id="SM01349">
    <property type="entry name" value="TOG"/>
    <property type="match status" value="1"/>
</dbReference>
<feature type="repeat" description="HEAT" evidence="6">
    <location>
        <begin position="149"/>
        <end position="187"/>
    </location>
</feature>
<proteinExistence type="inferred from homology"/>
<dbReference type="InterPro" id="IPR016024">
    <property type="entry name" value="ARM-type_fold"/>
</dbReference>
<dbReference type="InterPro" id="IPR034085">
    <property type="entry name" value="TOG"/>
</dbReference>
<dbReference type="Proteomes" id="UP000735302">
    <property type="component" value="Unassembled WGS sequence"/>
</dbReference>
<keyword evidence="4" id="KW-0206">Cytoskeleton</keyword>
<dbReference type="InterPro" id="IPR021133">
    <property type="entry name" value="HEAT_type_2"/>
</dbReference>
<name>A0AAV3ZHI1_9GAST</name>
<dbReference type="GO" id="GO:0007051">
    <property type="term" value="P:spindle organization"/>
    <property type="evidence" value="ECO:0007669"/>
    <property type="project" value="InterPro"/>
</dbReference>
<comment type="similarity">
    <text evidence="5">Belongs to the TOG/XMAP215 family.</text>
</comment>
<keyword evidence="3" id="KW-0677">Repeat</keyword>
<dbReference type="GO" id="GO:0061863">
    <property type="term" value="F:microtubule plus end polymerase"/>
    <property type="evidence" value="ECO:0007669"/>
    <property type="project" value="InterPro"/>
</dbReference>
<gene>
    <name evidence="8" type="ORF">PoB_002109500</name>
</gene>
<dbReference type="AlphaFoldDB" id="A0AAV3ZHI1"/>
<evidence type="ECO:0000313" key="8">
    <source>
        <dbReference type="EMBL" id="GFN94589.1"/>
    </source>
</evidence>
<comment type="caution">
    <text evidence="8">The sequence shown here is derived from an EMBL/GenBank/DDBJ whole genome shotgun (WGS) entry which is preliminary data.</text>
</comment>
<dbReference type="Pfam" id="PF12348">
    <property type="entry name" value="CLASP_N"/>
    <property type="match status" value="1"/>
</dbReference>
<evidence type="ECO:0000259" key="7">
    <source>
        <dbReference type="SMART" id="SM01349"/>
    </source>
</evidence>
<dbReference type="GO" id="GO:0005856">
    <property type="term" value="C:cytoskeleton"/>
    <property type="evidence" value="ECO:0007669"/>
    <property type="project" value="UniProtKB-SubCell"/>
</dbReference>
<dbReference type="InterPro" id="IPR024395">
    <property type="entry name" value="CLASP_N_dom"/>
</dbReference>
<evidence type="ECO:0000313" key="9">
    <source>
        <dbReference type="Proteomes" id="UP000735302"/>
    </source>
</evidence>
<evidence type="ECO:0000256" key="2">
    <source>
        <dbReference type="ARBA" id="ARBA00022490"/>
    </source>
</evidence>
<evidence type="ECO:0000256" key="6">
    <source>
        <dbReference type="PROSITE-ProRule" id="PRU00103"/>
    </source>
</evidence>
<evidence type="ECO:0000256" key="5">
    <source>
        <dbReference type="ARBA" id="ARBA00025722"/>
    </source>
</evidence>
<evidence type="ECO:0000256" key="4">
    <source>
        <dbReference type="ARBA" id="ARBA00023212"/>
    </source>
</evidence>
<dbReference type="GO" id="GO:0051010">
    <property type="term" value="F:microtubule plus-end binding"/>
    <property type="evidence" value="ECO:0007669"/>
    <property type="project" value="InterPro"/>
</dbReference>
<comment type="subcellular location">
    <subcellularLocation>
        <location evidence="1">Cytoplasm</location>
        <location evidence="1">Cytoskeleton</location>
    </subcellularLocation>
</comment>
<dbReference type="InterPro" id="IPR045110">
    <property type="entry name" value="XMAP215"/>
</dbReference>
<accession>A0AAV3ZHI1</accession>
<dbReference type="GO" id="GO:0046785">
    <property type="term" value="P:microtubule polymerization"/>
    <property type="evidence" value="ECO:0007669"/>
    <property type="project" value="InterPro"/>
</dbReference>
<dbReference type="InterPro" id="IPR011989">
    <property type="entry name" value="ARM-like"/>
</dbReference>
<dbReference type="GO" id="GO:0030951">
    <property type="term" value="P:establishment or maintenance of microtubule cytoskeleton polarity"/>
    <property type="evidence" value="ECO:0007669"/>
    <property type="project" value="InterPro"/>
</dbReference>
<keyword evidence="9" id="KW-1185">Reference proteome</keyword>
<feature type="domain" description="TOG" evidence="7">
    <location>
        <begin position="1"/>
        <end position="214"/>
    </location>
</feature>
<dbReference type="SUPFAM" id="SSF48371">
    <property type="entry name" value="ARM repeat"/>
    <property type="match status" value="1"/>
</dbReference>
<dbReference type="PROSITE" id="PS50077">
    <property type="entry name" value="HEAT_REPEAT"/>
    <property type="match status" value="1"/>
</dbReference>
<sequence length="324" mass="36418">MVVQLVTKFDWDLGPGSGEIMYTIREELYRQSTEVPLTPKVLLHLTVSLNGLEVLCLMVDRMGEQFKPHVTTVLPAVIDRLGDSKDQVREMAQQLLLKLMMPASTPQYVFDRLGPAFHHKLWLVKEGVLVTLQRTINRYGARCLLLSKLVPDICKLLDDPSPQVRESSVNTLVEIYRHVGEKMRRDLQSLSHQRLNQLDTKFEELKTSGNMLPTADIGHSGFQRTLRPVVPPKLNFVYNGTLSRLDILAWTGDFVMLASSGLLKQLLSPRLIAGQAFNATTEGPQSNSALCGPMLSLAPISPWRAYRGLPAPIGPFRPYPQRRI</sequence>
<dbReference type="EMBL" id="BLXT01002468">
    <property type="protein sequence ID" value="GFN94589.1"/>
    <property type="molecule type" value="Genomic_DNA"/>
</dbReference>
<evidence type="ECO:0000256" key="3">
    <source>
        <dbReference type="ARBA" id="ARBA00022737"/>
    </source>
</evidence>
<keyword evidence="2" id="KW-0963">Cytoplasm</keyword>
<organism evidence="8 9">
    <name type="scientific">Plakobranchus ocellatus</name>
    <dbReference type="NCBI Taxonomy" id="259542"/>
    <lineage>
        <taxon>Eukaryota</taxon>
        <taxon>Metazoa</taxon>
        <taxon>Spiralia</taxon>
        <taxon>Lophotrochozoa</taxon>
        <taxon>Mollusca</taxon>
        <taxon>Gastropoda</taxon>
        <taxon>Heterobranchia</taxon>
        <taxon>Euthyneura</taxon>
        <taxon>Panpulmonata</taxon>
        <taxon>Sacoglossa</taxon>
        <taxon>Placobranchoidea</taxon>
        <taxon>Plakobranchidae</taxon>
        <taxon>Plakobranchus</taxon>
    </lineage>
</organism>